<accession>G3PKJ9</accession>
<evidence type="ECO:0000256" key="1">
    <source>
        <dbReference type="ARBA" id="ARBA00004611"/>
    </source>
</evidence>
<dbReference type="FunCoup" id="G3PKJ9">
    <property type="interactions" value="249"/>
</dbReference>
<evidence type="ECO:0000313" key="12">
    <source>
        <dbReference type="Proteomes" id="UP000007635"/>
    </source>
</evidence>
<keyword evidence="12" id="KW-1185">Reference proteome</keyword>
<evidence type="ECO:0000256" key="7">
    <source>
        <dbReference type="ARBA" id="ARBA00023212"/>
    </source>
</evidence>
<dbReference type="STRING" id="69293.ENSGACP00000018129"/>
<sequence>MIRRSRQKEQLREWLLQQQRERTAERHQQKLDERHYGQGREDMDNKALQLQSIEMERRKAALVATTEYNRAMQGQHDDVGTANHLRGDLTGGGAEPPEGRVPVPVWGSSGDKRAPPQSLLETIQFQKYQIEEKRTAVEREKREEEQHDRVRLDSGRAALLLERRQTKLNKQLRRQLDSTNVRLAETRRQQSVIHSYTRSIDDSFFSQFNTCSR</sequence>
<name>G3PKJ9_GASAC</name>
<evidence type="ECO:0000256" key="9">
    <source>
        <dbReference type="ARBA" id="ARBA00046435"/>
    </source>
</evidence>
<evidence type="ECO:0000256" key="4">
    <source>
        <dbReference type="ARBA" id="ARBA00022846"/>
    </source>
</evidence>
<dbReference type="Pfam" id="PF05914">
    <property type="entry name" value="RIB43A"/>
    <property type="match status" value="2"/>
</dbReference>
<dbReference type="Proteomes" id="UP000007635">
    <property type="component" value="Chromosome XIX"/>
</dbReference>
<evidence type="ECO:0008006" key="13">
    <source>
        <dbReference type="Google" id="ProtNLM"/>
    </source>
</evidence>
<evidence type="ECO:0000256" key="3">
    <source>
        <dbReference type="ARBA" id="ARBA00022490"/>
    </source>
</evidence>
<comment type="subunit">
    <text evidence="9">Microtubule inner protein component of sperm flagellar doublet microtubules.</text>
</comment>
<comment type="similarity">
    <text evidence="2">Belongs to the RIB43A family.</text>
</comment>
<reference evidence="11" key="3">
    <citation type="submission" date="2025-09" db="UniProtKB">
        <authorList>
            <consortium name="Ensembl"/>
        </authorList>
    </citation>
    <scope>IDENTIFICATION</scope>
</reference>
<dbReference type="OMA" id="NLCRAIN"/>
<evidence type="ECO:0000256" key="10">
    <source>
        <dbReference type="SAM" id="MobiDB-lite"/>
    </source>
</evidence>
<evidence type="ECO:0000256" key="2">
    <source>
        <dbReference type="ARBA" id="ARBA00006875"/>
    </source>
</evidence>
<keyword evidence="5" id="KW-0175">Coiled coil</keyword>
<organism evidence="11 12">
    <name type="scientific">Gasterosteus aculeatus aculeatus</name>
    <name type="common">three-spined stickleback</name>
    <dbReference type="NCBI Taxonomy" id="481459"/>
    <lineage>
        <taxon>Eukaryota</taxon>
        <taxon>Metazoa</taxon>
        <taxon>Chordata</taxon>
        <taxon>Craniata</taxon>
        <taxon>Vertebrata</taxon>
        <taxon>Euteleostomi</taxon>
        <taxon>Actinopterygii</taxon>
        <taxon>Neopterygii</taxon>
        <taxon>Teleostei</taxon>
        <taxon>Neoteleostei</taxon>
        <taxon>Acanthomorphata</taxon>
        <taxon>Eupercaria</taxon>
        <taxon>Perciformes</taxon>
        <taxon>Cottioidei</taxon>
        <taxon>Gasterosteales</taxon>
        <taxon>Gasterosteidae</taxon>
        <taxon>Gasterosteus</taxon>
    </lineage>
</organism>
<dbReference type="InterPro" id="IPR008805">
    <property type="entry name" value="RIB43A"/>
</dbReference>
<evidence type="ECO:0000256" key="8">
    <source>
        <dbReference type="ARBA" id="ARBA00023273"/>
    </source>
</evidence>
<dbReference type="Ensembl" id="ENSGACT00000018164.2">
    <property type="protein sequence ID" value="ENSGACP00000018129.2"/>
    <property type="gene ID" value="ENSGACG00000013720.2"/>
</dbReference>
<dbReference type="eggNOG" id="ENOG502QWST">
    <property type="taxonomic scope" value="Eukaryota"/>
</dbReference>
<keyword evidence="6" id="KW-0969">Cilium</keyword>
<keyword evidence="4" id="KW-0282">Flagellum</keyword>
<dbReference type="GeneTree" id="ENSGT00940000177659"/>
<keyword evidence="3" id="KW-0963">Cytoplasm</keyword>
<feature type="region of interest" description="Disordered" evidence="10">
    <location>
        <begin position="19"/>
        <end position="43"/>
    </location>
</feature>
<dbReference type="PANTHER" id="PTHR14517">
    <property type="entry name" value="RIB43A-RELATED"/>
    <property type="match status" value="1"/>
</dbReference>
<comment type="subcellular location">
    <subcellularLocation>
        <location evidence="1">Cytoplasm</location>
        <location evidence="1">Cytoskeleton</location>
        <location evidence="1">Flagellum axoneme</location>
    </subcellularLocation>
</comment>
<protein>
    <recommendedName>
        <fullName evidence="13">RIB43A domain with coiled-coils 2</fullName>
    </recommendedName>
</protein>
<dbReference type="PANTHER" id="PTHR14517:SF10">
    <property type="entry name" value="RIB43A-LIKE WITH COILED-COILS PROTEIN 2"/>
    <property type="match status" value="1"/>
</dbReference>
<proteinExistence type="inferred from homology"/>
<dbReference type="AlphaFoldDB" id="G3PKJ9"/>
<reference evidence="11 12" key="1">
    <citation type="journal article" date="2021" name="G3 (Bethesda)">
        <title>Improved contiguity of the threespine stickleback genome using long-read sequencing.</title>
        <authorList>
            <person name="Nath S."/>
            <person name="Shaw D.E."/>
            <person name="White M.A."/>
        </authorList>
    </citation>
    <scope>NUCLEOTIDE SEQUENCE [LARGE SCALE GENOMIC DNA]</scope>
    <source>
        <strain evidence="11 12">Lake Benthic</strain>
    </source>
</reference>
<keyword evidence="8" id="KW-0966">Cell projection</keyword>
<dbReference type="InParanoid" id="G3PKJ9"/>
<evidence type="ECO:0000256" key="5">
    <source>
        <dbReference type="ARBA" id="ARBA00023054"/>
    </source>
</evidence>
<evidence type="ECO:0000313" key="11">
    <source>
        <dbReference type="Ensembl" id="ENSGACP00000018129.2"/>
    </source>
</evidence>
<dbReference type="Bgee" id="ENSGACG00000013720">
    <property type="expression patterns" value="Expressed in mesonephros and 1 other cell type or tissue"/>
</dbReference>
<keyword evidence="7" id="KW-0206">Cytoskeleton</keyword>
<evidence type="ECO:0000256" key="6">
    <source>
        <dbReference type="ARBA" id="ARBA00023069"/>
    </source>
</evidence>
<reference evidence="11" key="2">
    <citation type="submission" date="2025-08" db="UniProtKB">
        <authorList>
            <consortium name="Ensembl"/>
        </authorList>
    </citation>
    <scope>IDENTIFICATION</scope>
</reference>